<gene>
    <name evidence="2" type="ORF">ACFSDA_04050</name>
</gene>
<keyword evidence="3" id="KW-1185">Reference proteome</keyword>
<name>A0ABW4PXV4_9MICO</name>
<proteinExistence type="predicted"/>
<dbReference type="Proteomes" id="UP001597280">
    <property type="component" value="Unassembled WGS sequence"/>
</dbReference>
<reference evidence="3" key="1">
    <citation type="journal article" date="2019" name="Int. J. Syst. Evol. Microbiol.">
        <title>The Global Catalogue of Microorganisms (GCM) 10K type strain sequencing project: providing services to taxonomists for standard genome sequencing and annotation.</title>
        <authorList>
            <consortium name="The Broad Institute Genomics Platform"/>
            <consortium name="The Broad Institute Genome Sequencing Center for Infectious Disease"/>
            <person name="Wu L."/>
            <person name="Ma J."/>
        </authorList>
    </citation>
    <scope>NUCLEOTIDE SEQUENCE [LARGE SCALE GENOMIC DNA]</scope>
    <source>
        <strain evidence="3">JCM 11650</strain>
    </source>
</reference>
<accession>A0ABW4PXV4</accession>
<feature type="transmembrane region" description="Helical" evidence="1">
    <location>
        <begin position="17"/>
        <end position="42"/>
    </location>
</feature>
<dbReference type="InterPro" id="IPR021125">
    <property type="entry name" value="DUF2127"/>
</dbReference>
<keyword evidence="1" id="KW-0812">Transmembrane</keyword>
<feature type="transmembrane region" description="Helical" evidence="1">
    <location>
        <begin position="87"/>
        <end position="107"/>
    </location>
</feature>
<evidence type="ECO:0000313" key="2">
    <source>
        <dbReference type="EMBL" id="MFD1834243.1"/>
    </source>
</evidence>
<evidence type="ECO:0000313" key="3">
    <source>
        <dbReference type="Proteomes" id="UP001597280"/>
    </source>
</evidence>
<keyword evidence="1" id="KW-0472">Membrane</keyword>
<organism evidence="2 3">
    <name type="scientific">Brachybacterium rhamnosum</name>
    <dbReference type="NCBI Taxonomy" id="173361"/>
    <lineage>
        <taxon>Bacteria</taxon>
        <taxon>Bacillati</taxon>
        <taxon>Actinomycetota</taxon>
        <taxon>Actinomycetes</taxon>
        <taxon>Micrococcales</taxon>
        <taxon>Dermabacteraceae</taxon>
        <taxon>Brachybacterium</taxon>
    </lineage>
</organism>
<comment type="caution">
    <text evidence="2">The sequence shown here is derived from an EMBL/GenBank/DDBJ whole genome shotgun (WGS) entry which is preliminary data.</text>
</comment>
<sequence>MVATSPHAHRSRPVLDLVFLVGVVGKGIDGLLELIGGVLLLVTTPAQLQHLARLLTAGELREDPDDAIARALLHSLAHLDTGTTTFLAAYVLLHGVVKVAIVAALLLGSRRVYPWAIGALGVFLVYQVYALVVGPTWGMALLTVLDLAIILLTWREWRHGRTLHETWRSTLAAFRPRRGTDATSSLRGGSGS</sequence>
<keyword evidence="1" id="KW-1133">Transmembrane helix</keyword>
<protein>
    <submittedName>
        <fullName evidence="2">DUF2127 domain-containing protein</fullName>
    </submittedName>
</protein>
<dbReference type="Pfam" id="PF09900">
    <property type="entry name" value="DUF2127"/>
    <property type="match status" value="1"/>
</dbReference>
<feature type="transmembrane region" description="Helical" evidence="1">
    <location>
        <begin position="112"/>
        <end position="130"/>
    </location>
</feature>
<feature type="transmembrane region" description="Helical" evidence="1">
    <location>
        <begin position="136"/>
        <end position="154"/>
    </location>
</feature>
<dbReference type="RefSeq" id="WP_137769131.1">
    <property type="nucleotide sequence ID" value="NZ_BAAAIS010000002.1"/>
</dbReference>
<evidence type="ECO:0000256" key="1">
    <source>
        <dbReference type="SAM" id="Phobius"/>
    </source>
</evidence>
<dbReference type="EMBL" id="JBHUFL010000002">
    <property type="protein sequence ID" value="MFD1834243.1"/>
    <property type="molecule type" value="Genomic_DNA"/>
</dbReference>